<dbReference type="Proteomes" id="UP001163603">
    <property type="component" value="Chromosome 14"/>
</dbReference>
<comment type="caution">
    <text evidence="1">The sequence shown here is derived from an EMBL/GenBank/DDBJ whole genome shotgun (WGS) entry which is preliminary data.</text>
</comment>
<gene>
    <name evidence="1" type="ORF">Pint_34151</name>
</gene>
<sequence>MEYDSLSRCLGGEMVDTRDSKSRAKERGGSSPLQGIILRMLDLGSIYWNWNKFGSGSRNLGDLLYLMNGESALKSSVLHPPPEYMLQQESHKSRLIQYKPLVKCPPVTQPIKQPRMGPLLWILSLQRRQHPAPEQASGNLLPAECETPQEGTWGIDDFHRFPG</sequence>
<keyword evidence="2" id="KW-1185">Reference proteome</keyword>
<evidence type="ECO:0000313" key="1">
    <source>
        <dbReference type="EMBL" id="KAJ0010937.1"/>
    </source>
</evidence>
<reference evidence="2" key="1">
    <citation type="journal article" date="2023" name="G3 (Bethesda)">
        <title>Genome assembly and association tests identify interacting loci associated with vigor, precocity, and sex in interspecific pistachio rootstocks.</title>
        <authorList>
            <person name="Palmer W."/>
            <person name="Jacygrad E."/>
            <person name="Sagayaradj S."/>
            <person name="Cavanaugh K."/>
            <person name="Han R."/>
            <person name="Bertier L."/>
            <person name="Beede B."/>
            <person name="Kafkas S."/>
            <person name="Golino D."/>
            <person name="Preece J."/>
            <person name="Michelmore R."/>
        </authorList>
    </citation>
    <scope>NUCLEOTIDE SEQUENCE [LARGE SCALE GENOMIC DNA]</scope>
</reference>
<organism evidence="1 2">
    <name type="scientific">Pistacia integerrima</name>
    <dbReference type="NCBI Taxonomy" id="434235"/>
    <lineage>
        <taxon>Eukaryota</taxon>
        <taxon>Viridiplantae</taxon>
        <taxon>Streptophyta</taxon>
        <taxon>Embryophyta</taxon>
        <taxon>Tracheophyta</taxon>
        <taxon>Spermatophyta</taxon>
        <taxon>Magnoliopsida</taxon>
        <taxon>eudicotyledons</taxon>
        <taxon>Gunneridae</taxon>
        <taxon>Pentapetalae</taxon>
        <taxon>rosids</taxon>
        <taxon>malvids</taxon>
        <taxon>Sapindales</taxon>
        <taxon>Anacardiaceae</taxon>
        <taxon>Pistacia</taxon>
    </lineage>
</organism>
<name>A0ACC0X5K3_9ROSI</name>
<evidence type="ECO:0000313" key="2">
    <source>
        <dbReference type="Proteomes" id="UP001163603"/>
    </source>
</evidence>
<protein>
    <submittedName>
        <fullName evidence="1">Uncharacterized protein</fullName>
    </submittedName>
</protein>
<dbReference type="EMBL" id="CM047749">
    <property type="protein sequence ID" value="KAJ0010937.1"/>
    <property type="molecule type" value="Genomic_DNA"/>
</dbReference>
<proteinExistence type="predicted"/>
<accession>A0ACC0X5K3</accession>